<evidence type="ECO:0000256" key="1">
    <source>
        <dbReference type="SAM" id="Phobius"/>
    </source>
</evidence>
<name>A0A397T7J2_9GLOM</name>
<keyword evidence="1" id="KW-0472">Membrane</keyword>
<evidence type="ECO:0000313" key="2">
    <source>
        <dbReference type="EMBL" id="RIA93812.1"/>
    </source>
</evidence>
<gene>
    <name evidence="2" type="ORF">C1645_761576</name>
</gene>
<dbReference type="AlphaFoldDB" id="A0A397T7J2"/>
<proteinExistence type="predicted"/>
<keyword evidence="3" id="KW-1185">Reference proteome</keyword>
<organism evidence="2 3">
    <name type="scientific">Glomus cerebriforme</name>
    <dbReference type="NCBI Taxonomy" id="658196"/>
    <lineage>
        <taxon>Eukaryota</taxon>
        <taxon>Fungi</taxon>
        <taxon>Fungi incertae sedis</taxon>
        <taxon>Mucoromycota</taxon>
        <taxon>Glomeromycotina</taxon>
        <taxon>Glomeromycetes</taxon>
        <taxon>Glomerales</taxon>
        <taxon>Glomeraceae</taxon>
        <taxon>Glomus</taxon>
    </lineage>
</organism>
<keyword evidence="1" id="KW-1133">Transmembrane helix</keyword>
<feature type="transmembrane region" description="Helical" evidence="1">
    <location>
        <begin position="12"/>
        <end position="31"/>
    </location>
</feature>
<evidence type="ECO:0000313" key="3">
    <source>
        <dbReference type="Proteomes" id="UP000265703"/>
    </source>
</evidence>
<feature type="transmembrane region" description="Helical" evidence="1">
    <location>
        <begin position="60"/>
        <end position="81"/>
    </location>
</feature>
<dbReference type="Proteomes" id="UP000265703">
    <property type="component" value="Unassembled WGS sequence"/>
</dbReference>
<keyword evidence="1" id="KW-0812">Transmembrane</keyword>
<protein>
    <submittedName>
        <fullName evidence="2">Uncharacterized protein</fullName>
    </submittedName>
</protein>
<reference evidence="2 3" key="1">
    <citation type="submission" date="2018-06" db="EMBL/GenBank/DDBJ databases">
        <title>Comparative genomics reveals the genomic features of Rhizophagus irregularis, R. cerebriforme, R. diaphanum and Gigaspora rosea, and their symbiotic lifestyle signature.</title>
        <authorList>
            <person name="Morin E."/>
            <person name="San Clemente H."/>
            <person name="Chen E.C.H."/>
            <person name="De La Providencia I."/>
            <person name="Hainaut M."/>
            <person name="Kuo A."/>
            <person name="Kohler A."/>
            <person name="Murat C."/>
            <person name="Tang N."/>
            <person name="Roy S."/>
            <person name="Loubradou J."/>
            <person name="Henrissat B."/>
            <person name="Grigoriev I.V."/>
            <person name="Corradi N."/>
            <person name="Roux C."/>
            <person name="Martin F.M."/>
        </authorList>
    </citation>
    <scope>NUCLEOTIDE SEQUENCE [LARGE SCALE GENOMIC DNA]</scope>
    <source>
        <strain evidence="2 3">DAOM 227022</strain>
    </source>
</reference>
<comment type="caution">
    <text evidence="2">The sequence shown here is derived from an EMBL/GenBank/DDBJ whole genome shotgun (WGS) entry which is preliminary data.</text>
</comment>
<accession>A0A397T7J2</accession>
<dbReference type="EMBL" id="QKYT01000096">
    <property type="protein sequence ID" value="RIA93812.1"/>
    <property type="molecule type" value="Genomic_DNA"/>
</dbReference>
<sequence>MIINLKMDLSLLSLVISLIFISSIVGPNIILNPKNKLKNLIKISNIKVFKSKYTFKFKHWLDCSFCLVFDNLDFLLFLLIYNKNVGVNKMMRNK</sequence>